<organism evidence="1 2">
    <name type="scientific">Leptidea sinapis</name>
    <dbReference type="NCBI Taxonomy" id="189913"/>
    <lineage>
        <taxon>Eukaryota</taxon>
        <taxon>Metazoa</taxon>
        <taxon>Ecdysozoa</taxon>
        <taxon>Arthropoda</taxon>
        <taxon>Hexapoda</taxon>
        <taxon>Insecta</taxon>
        <taxon>Pterygota</taxon>
        <taxon>Neoptera</taxon>
        <taxon>Endopterygota</taxon>
        <taxon>Lepidoptera</taxon>
        <taxon>Glossata</taxon>
        <taxon>Ditrysia</taxon>
        <taxon>Papilionoidea</taxon>
        <taxon>Pieridae</taxon>
        <taxon>Dismorphiinae</taxon>
        <taxon>Leptidea</taxon>
    </lineage>
</organism>
<sequence>MAFRACVRRAAAAPAPFYKAWVRPHYIEYCFYLWSAARIVWHSDIISTIWMCGGPSQCAFQGAFFHVLQSCGMSFLVRSRTFKASNAPVIPLVLQENVSGGDHLTPGDQFG</sequence>
<protein>
    <submittedName>
        <fullName evidence="1">Uncharacterized protein</fullName>
    </submittedName>
</protein>
<gene>
    <name evidence="1" type="ORF">LSINAPIS_LOCUS6084</name>
</gene>
<proteinExistence type="predicted"/>
<evidence type="ECO:0000313" key="1">
    <source>
        <dbReference type="EMBL" id="VVC94036.1"/>
    </source>
</evidence>
<name>A0A5E4Q731_9NEOP</name>
<dbReference type="EMBL" id="FZQP02001859">
    <property type="protein sequence ID" value="VVC94036.1"/>
    <property type="molecule type" value="Genomic_DNA"/>
</dbReference>
<accession>A0A5E4Q731</accession>
<dbReference type="AlphaFoldDB" id="A0A5E4Q731"/>
<dbReference type="Proteomes" id="UP000324832">
    <property type="component" value="Unassembled WGS sequence"/>
</dbReference>
<reference evidence="1 2" key="1">
    <citation type="submission" date="2017-07" db="EMBL/GenBank/DDBJ databases">
        <authorList>
            <person name="Talla V."/>
            <person name="Backstrom N."/>
        </authorList>
    </citation>
    <scope>NUCLEOTIDE SEQUENCE [LARGE SCALE GENOMIC DNA]</scope>
</reference>
<evidence type="ECO:0000313" key="2">
    <source>
        <dbReference type="Proteomes" id="UP000324832"/>
    </source>
</evidence>
<keyword evidence="2" id="KW-1185">Reference proteome</keyword>